<dbReference type="RefSeq" id="WP_104918752.1">
    <property type="nucleotide sequence ID" value="NZ_CP014019.1"/>
</dbReference>
<gene>
    <name evidence="1" type="ORF">AL533_04600</name>
</gene>
<reference evidence="2" key="1">
    <citation type="submission" date="2017-12" db="EMBL/GenBank/DDBJ databases">
        <title>FDA dAtabase for Regulatory Grade micrObial Sequences (FDA-ARGOS): Supporting development and validation of Infectious Disease Dx tests.</title>
        <authorList>
            <person name="Hoffmann M."/>
            <person name="Allard M."/>
            <person name="Evans P."/>
            <person name="Brown E."/>
            <person name="Tallon L."/>
            <person name="Sadzewicz L."/>
            <person name="Sengamalay N."/>
            <person name="Ott S."/>
            <person name="Godinez A."/>
            <person name="Nagaraj S."/>
            <person name="Vavikolanu K."/>
            <person name="Aluvathingal J."/>
            <person name="Nadendla S."/>
            <person name="Sichtig H."/>
        </authorList>
    </citation>
    <scope>NUCLEOTIDE SEQUENCE [LARGE SCALE GENOMIC DNA]</scope>
    <source>
        <strain evidence="2">FDAARGOS_129</strain>
    </source>
</reference>
<protein>
    <submittedName>
        <fullName evidence="1">Uncharacterized protein</fullName>
    </submittedName>
</protein>
<sequence>MLNNMTFFVNDFIEVTEKNNIHFYTLSQEESRHIFSELFDKFFSNKLSVEKPLEIPLWQFLNKENSIGVHLPNSAGYRELFLNQLPNIKNVYFLFDLDFSNKILKFNCLTDLIIVLEDSYNFNFYIFDESFNFLLSWNKDETLFGSGDAKEFVLKIKESWNS</sequence>
<dbReference type="AlphaFoldDB" id="A0A2L1VF57"/>
<evidence type="ECO:0000313" key="1">
    <source>
        <dbReference type="EMBL" id="AVF43716.1"/>
    </source>
</evidence>
<dbReference type="InterPro" id="IPR046644">
    <property type="entry name" value="DUF6756"/>
</dbReference>
<dbReference type="EMBL" id="CP014019">
    <property type="protein sequence ID" value="AVF43716.1"/>
    <property type="molecule type" value="Genomic_DNA"/>
</dbReference>
<proteinExistence type="predicted"/>
<name>A0A2L1VF57_ACINO</name>
<dbReference type="Pfam" id="PF20541">
    <property type="entry name" value="DUF6756"/>
    <property type="match status" value="1"/>
</dbReference>
<dbReference type="Proteomes" id="UP000237921">
    <property type="component" value="Chromosome"/>
</dbReference>
<evidence type="ECO:0000313" key="2">
    <source>
        <dbReference type="Proteomes" id="UP000237921"/>
    </source>
</evidence>
<accession>A0A2L1VF57</accession>
<organism evidence="1 2">
    <name type="scientific">Acinetobacter nosocomialis</name>
    <dbReference type="NCBI Taxonomy" id="106654"/>
    <lineage>
        <taxon>Bacteria</taxon>
        <taxon>Pseudomonadati</taxon>
        <taxon>Pseudomonadota</taxon>
        <taxon>Gammaproteobacteria</taxon>
        <taxon>Moraxellales</taxon>
        <taxon>Moraxellaceae</taxon>
        <taxon>Acinetobacter</taxon>
        <taxon>Acinetobacter calcoaceticus/baumannii complex</taxon>
    </lineage>
</organism>